<feature type="non-terminal residue" evidence="1">
    <location>
        <position position="1"/>
    </location>
</feature>
<dbReference type="InterPro" id="IPR008979">
    <property type="entry name" value="Galactose-bd-like_sf"/>
</dbReference>
<organism evidence="1">
    <name type="scientific">marine metagenome</name>
    <dbReference type="NCBI Taxonomy" id="408172"/>
    <lineage>
        <taxon>unclassified sequences</taxon>
        <taxon>metagenomes</taxon>
        <taxon>ecological metagenomes</taxon>
    </lineage>
</organism>
<dbReference type="AlphaFoldDB" id="A0A382TQN9"/>
<dbReference type="Gene3D" id="2.60.120.430">
    <property type="entry name" value="Galactose-binding lectin"/>
    <property type="match status" value="1"/>
</dbReference>
<accession>A0A382TQN9</accession>
<sequence length="264" mass="30433">KPFLHVGSYYCLDNRVALLRNYEAALDYFPVNYQYQMNTRPYSGPKTSYPRQADYVLAWRMTSAGVSKLEQETLGQDYRRIHTAERYILYHLNQYKPDMNWWTDIPNGSRRELVFDFQPKKGTAAPNSISVSPMSKYENQAYQYGWLTESKLTSSSQIEQPDPLFRDAITSTTKADGVFKVVLPNGHYRVTCFFWVDAKNPISLIANGEKVIQNARQTDATGFIKQVYIITITDQQLIQIVYTTGQSWNWCGCKIQPIEHSSSS</sequence>
<name>A0A382TQN9_9ZZZZ</name>
<dbReference type="EMBL" id="UINC01138425">
    <property type="protein sequence ID" value="SVD24350.1"/>
    <property type="molecule type" value="Genomic_DNA"/>
</dbReference>
<proteinExistence type="predicted"/>
<reference evidence="1" key="1">
    <citation type="submission" date="2018-05" db="EMBL/GenBank/DDBJ databases">
        <authorList>
            <person name="Lanie J.A."/>
            <person name="Ng W.-L."/>
            <person name="Kazmierczak K.M."/>
            <person name="Andrzejewski T.M."/>
            <person name="Davidsen T.M."/>
            <person name="Wayne K.J."/>
            <person name="Tettelin H."/>
            <person name="Glass J.I."/>
            <person name="Rusch D."/>
            <person name="Podicherti R."/>
            <person name="Tsui H.-C.T."/>
            <person name="Winkler M.E."/>
        </authorList>
    </citation>
    <scope>NUCLEOTIDE SEQUENCE</scope>
</reference>
<gene>
    <name evidence="1" type="ORF">METZ01_LOCUS377204</name>
</gene>
<dbReference type="SUPFAM" id="SSF49785">
    <property type="entry name" value="Galactose-binding domain-like"/>
    <property type="match status" value="1"/>
</dbReference>
<protein>
    <submittedName>
        <fullName evidence="1">Uncharacterized protein</fullName>
    </submittedName>
</protein>
<evidence type="ECO:0000313" key="1">
    <source>
        <dbReference type="EMBL" id="SVD24350.1"/>
    </source>
</evidence>